<organism evidence="1 2">
    <name type="scientific">Zarea fungicola</name>
    <dbReference type="NCBI Taxonomy" id="93591"/>
    <lineage>
        <taxon>Eukaryota</taxon>
        <taxon>Fungi</taxon>
        <taxon>Dikarya</taxon>
        <taxon>Ascomycota</taxon>
        <taxon>Pezizomycotina</taxon>
        <taxon>Sordariomycetes</taxon>
        <taxon>Hypocreomycetidae</taxon>
        <taxon>Hypocreales</taxon>
        <taxon>Cordycipitaceae</taxon>
        <taxon>Zarea</taxon>
    </lineage>
</organism>
<sequence length="167" mass="18753">MATDLDSEKPRSVSHLGRNTDDPEKQERPATVSTTSEDEDDEDGVNDDMSFRGRQSLSRITPAHSRASGVSRTISEVRDGMLNQRDLEIGEENENSKNQHDNTDPSLVTWQGPDDPENPKNWLLNTKWVAVIIDNSLIFHLHLPCLVLNGCPGPIRHRRGPPYRGPH</sequence>
<gene>
    <name evidence="1" type="ORF">NQ176_g11048</name>
</gene>
<name>A0ACC1MEH8_9HYPO</name>
<comment type="caution">
    <text evidence="1">The sequence shown here is derived from an EMBL/GenBank/DDBJ whole genome shotgun (WGS) entry which is preliminary data.</text>
</comment>
<dbReference type="Proteomes" id="UP001143910">
    <property type="component" value="Unassembled WGS sequence"/>
</dbReference>
<evidence type="ECO:0000313" key="1">
    <source>
        <dbReference type="EMBL" id="KAJ2960479.1"/>
    </source>
</evidence>
<proteinExistence type="predicted"/>
<reference evidence="1" key="1">
    <citation type="submission" date="2022-08" db="EMBL/GenBank/DDBJ databases">
        <title>Genome Sequence of Lecanicillium fungicola.</title>
        <authorList>
            <person name="Buettner E."/>
        </authorList>
    </citation>
    <scope>NUCLEOTIDE SEQUENCE</scope>
    <source>
        <strain evidence="1">Babe33</strain>
    </source>
</reference>
<protein>
    <submittedName>
        <fullName evidence="1">Uncharacterized protein</fullName>
    </submittedName>
</protein>
<accession>A0ACC1MEH8</accession>
<keyword evidence="2" id="KW-1185">Reference proteome</keyword>
<dbReference type="EMBL" id="JANJQO010003411">
    <property type="protein sequence ID" value="KAJ2960479.1"/>
    <property type="molecule type" value="Genomic_DNA"/>
</dbReference>
<evidence type="ECO:0000313" key="2">
    <source>
        <dbReference type="Proteomes" id="UP001143910"/>
    </source>
</evidence>